<keyword evidence="3" id="KW-1185">Reference proteome</keyword>
<feature type="transmembrane region" description="Helical" evidence="1">
    <location>
        <begin position="132"/>
        <end position="150"/>
    </location>
</feature>
<feature type="transmembrane region" description="Helical" evidence="1">
    <location>
        <begin position="170"/>
        <end position="194"/>
    </location>
</feature>
<feature type="transmembrane region" description="Helical" evidence="1">
    <location>
        <begin position="99"/>
        <end position="120"/>
    </location>
</feature>
<evidence type="ECO:0000313" key="2">
    <source>
        <dbReference type="EMBL" id="QNN62700.1"/>
    </source>
</evidence>
<dbReference type="AlphaFoldDB" id="A0A7G9S4C5"/>
<name>A0A7G9S4C5_9MICO</name>
<keyword evidence="1" id="KW-0472">Membrane</keyword>
<dbReference type="EMBL" id="CP060716">
    <property type="protein sequence ID" value="QNN62700.1"/>
    <property type="molecule type" value="Genomic_DNA"/>
</dbReference>
<keyword evidence="1" id="KW-1133">Transmembrane helix</keyword>
<evidence type="ECO:0000256" key="1">
    <source>
        <dbReference type="SAM" id="Phobius"/>
    </source>
</evidence>
<feature type="transmembrane region" description="Helical" evidence="1">
    <location>
        <begin position="21"/>
        <end position="41"/>
    </location>
</feature>
<accession>A0A7G9S4C5</accession>
<gene>
    <name evidence="2" type="ORF">H9L06_10835</name>
</gene>
<reference evidence="2 3" key="1">
    <citation type="submission" date="2020-08" db="EMBL/GenBank/DDBJ databases">
        <title>Genome sequence of Leucobacter denitrificans KACC 14055T.</title>
        <authorList>
            <person name="Hyun D.-W."/>
            <person name="Bae J.-W."/>
        </authorList>
    </citation>
    <scope>NUCLEOTIDE SEQUENCE [LARGE SCALE GENOMIC DNA]</scope>
    <source>
        <strain evidence="2 3">KACC 14055</strain>
    </source>
</reference>
<dbReference type="KEGG" id="ldn:H9L06_10835"/>
<dbReference type="Proteomes" id="UP000515934">
    <property type="component" value="Chromosome"/>
</dbReference>
<sequence>MSTSDPLNFRPSVGDRVGIMFFMVLGFALVVWSGISSAMYITRVVRGQEIGATVGFVNTTVDVPVGEAQTMVPMSIDSATIMVDQLTGLALGTAIVSSLLHFAVVAALVTCLILLAINSLRGRIFSRGNTRLVIGAGMTALVGFGITTVLNRMVGNEVLLSLSGGSLENVAVMTADPLPFVLIAFAFGIFATAYTVGARMQRETEGLV</sequence>
<protein>
    <recommendedName>
        <fullName evidence="4">DUF2975 domain-containing protein</fullName>
    </recommendedName>
</protein>
<organism evidence="2 3">
    <name type="scientific">Leucobacter denitrificans</name>
    <dbReference type="NCBI Taxonomy" id="683042"/>
    <lineage>
        <taxon>Bacteria</taxon>
        <taxon>Bacillati</taxon>
        <taxon>Actinomycetota</taxon>
        <taxon>Actinomycetes</taxon>
        <taxon>Micrococcales</taxon>
        <taxon>Microbacteriaceae</taxon>
        <taxon>Leucobacter</taxon>
    </lineage>
</organism>
<evidence type="ECO:0008006" key="4">
    <source>
        <dbReference type="Google" id="ProtNLM"/>
    </source>
</evidence>
<keyword evidence="1" id="KW-0812">Transmembrane</keyword>
<evidence type="ECO:0000313" key="3">
    <source>
        <dbReference type="Proteomes" id="UP000515934"/>
    </source>
</evidence>
<dbReference type="RefSeq" id="WP_187555170.1">
    <property type="nucleotide sequence ID" value="NZ_CP060716.1"/>
</dbReference>
<proteinExistence type="predicted"/>